<reference evidence="1 2" key="1">
    <citation type="submission" date="2009-01" db="EMBL/GenBank/DDBJ databases">
        <title>Complete sequence of chromosome of Methylobacterium nodulans ORS 2060.</title>
        <authorList>
            <consortium name="US DOE Joint Genome Institute"/>
            <person name="Lucas S."/>
            <person name="Copeland A."/>
            <person name="Lapidus A."/>
            <person name="Glavina del Rio T."/>
            <person name="Dalin E."/>
            <person name="Tice H."/>
            <person name="Bruce D."/>
            <person name="Goodwin L."/>
            <person name="Pitluck S."/>
            <person name="Sims D."/>
            <person name="Brettin T."/>
            <person name="Detter J.C."/>
            <person name="Han C."/>
            <person name="Larimer F."/>
            <person name="Land M."/>
            <person name="Hauser L."/>
            <person name="Kyrpides N."/>
            <person name="Ivanova N."/>
            <person name="Marx C.J."/>
            <person name="Richardson P."/>
        </authorList>
    </citation>
    <scope>NUCLEOTIDE SEQUENCE [LARGE SCALE GENOMIC DNA]</scope>
    <source>
        <strain evidence="2">LMG 21967 / CNCM I-2342 / ORS 2060</strain>
    </source>
</reference>
<sequence length="93" mass="10160">MPPVFVGVANMQCRRPGAPLYWDVSFCVSGHDVTGRLVVPVPHGVLCGENILKVARNRLLFAGSLADATAAYALTDEQVLKLRKDFQPDPLLR</sequence>
<dbReference type="KEGG" id="mno:Mnod_3443"/>
<organism evidence="1 2">
    <name type="scientific">Methylobacterium nodulans (strain LMG 21967 / CNCM I-2342 / ORS 2060)</name>
    <dbReference type="NCBI Taxonomy" id="460265"/>
    <lineage>
        <taxon>Bacteria</taxon>
        <taxon>Pseudomonadati</taxon>
        <taxon>Pseudomonadota</taxon>
        <taxon>Alphaproteobacteria</taxon>
        <taxon>Hyphomicrobiales</taxon>
        <taxon>Methylobacteriaceae</taxon>
        <taxon>Methylobacterium</taxon>
    </lineage>
</organism>
<gene>
    <name evidence="1" type="ordered locus">Mnod_3443</name>
</gene>
<dbReference type="Proteomes" id="UP000008207">
    <property type="component" value="Chromosome"/>
</dbReference>
<protein>
    <submittedName>
        <fullName evidence="1">Uncharacterized protein</fullName>
    </submittedName>
</protein>
<evidence type="ECO:0000313" key="1">
    <source>
        <dbReference type="EMBL" id="ACL58356.1"/>
    </source>
</evidence>
<proteinExistence type="predicted"/>
<dbReference type="EMBL" id="CP001349">
    <property type="protein sequence ID" value="ACL58356.1"/>
    <property type="molecule type" value="Genomic_DNA"/>
</dbReference>
<keyword evidence="2" id="KW-1185">Reference proteome</keyword>
<name>B8IMH0_METNO</name>
<accession>B8IMH0</accession>
<evidence type="ECO:0000313" key="2">
    <source>
        <dbReference type="Proteomes" id="UP000008207"/>
    </source>
</evidence>
<dbReference type="HOGENOM" id="CLU_2396298_0_0_5"/>
<dbReference type="RefSeq" id="WP_015930018.1">
    <property type="nucleotide sequence ID" value="NC_011894.1"/>
</dbReference>
<dbReference type="AlphaFoldDB" id="B8IMH0"/>